<feature type="compositionally biased region" description="Acidic residues" evidence="1">
    <location>
        <begin position="311"/>
        <end position="325"/>
    </location>
</feature>
<keyword evidence="4" id="KW-1185">Reference proteome</keyword>
<feature type="region of interest" description="Disordered" evidence="1">
    <location>
        <begin position="303"/>
        <end position="331"/>
    </location>
</feature>
<dbReference type="InterPro" id="IPR040387">
    <property type="entry name" value="RIN4/NOI4"/>
</dbReference>
<feature type="compositionally biased region" description="Basic and acidic residues" evidence="1">
    <location>
        <begin position="134"/>
        <end position="143"/>
    </location>
</feature>
<reference evidence="3" key="1">
    <citation type="submission" date="2018-01" db="EMBL/GenBank/DDBJ databases">
        <authorList>
            <person name="Mao J.F."/>
        </authorList>
    </citation>
    <scope>NUCLEOTIDE SEQUENCE</scope>
    <source>
        <strain evidence="3">Huo1</strain>
        <tissue evidence="3">Leaf</tissue>
    </source>
</reference>
<reference evidence="3" key="2">
    <citation type="submission" date="2020-08" db="EMBL/GenBank/DDBJ databases">
        <title>Plant Genome Project.</title>
        <authorList>
            <person name="Zhang R.-G."/>
        </authorList>
    </citation>
    <scope>NUCLEOTIDE SEQUENCE</scope>
    <source>
        <strain evidence="3">Huo1</strain>
        <tissue evidence="3">Leaf</tissue>
    </source>
</reference>
<dbReference type="GO" id="GO:0005886">
    <property type="term" value="C:plasma membrane"/>
    <property type="evidence" value="ECO:0007669"/>
    <property type="project" value="TreeGrafter"/>
</dbReference>
<accession>A0A8X8XW25</accession>
<feature type="region of interest" description="Disordered" evidence="1">
    <location>
        <begin position="171"/>
        <end position="273"/>
    </location>
</feature>
<dbReference type="Proteomes" id="UP000298416">
    <property type="component" value="Unassembled WGS sequence"/>
</dbReference>
<evidence type="ECO:0000256" key="1">
    <source>
        <dbReference type="SAM" id="MobiDB-lite"/>
    </source>
</evidence>
<dbReference type="InterPro" id="IPR008700">
    <property type="entry name" value="TypeIII_avirulence_cleave"/>
</dbReference>
<evidence type="ECO:0000313" key="4">
    <source>
        <dbReference type="Proteomes" id="UP000298416"/>
    </source>
</evidence>
<feature type="compositionally biased region" description="Low complexity" evidence="1">
    <location>
        <begin position="42"/>
        <end position="59"/>
    </location>
</feature>
<protein>
    <recommendedName>
        <fullName evidence="2">RIN4 pathogenic type III effector avirulence factor Avr cleavage site domain-containing protein</fullName>
    </recommendedName>
</protein>
<evidence type="ECO:0000259" key="2">
    <source>
        <dbReference type="Pfam" id="PF05627"/>
    </source>
</evidence>
<dbReference type="EMBL" id="PNBA02000007">
    <property type="protein sequence ID" value="KAG6419013.1"/>
    <property type="molecule type" value="Genomic_DNA"/>
</dbReference>
<sequence length="449" mass="51686">MIHSRTRRPFFKLFQHLSVDKEPSPVLPRFGRHRTTYEQQDGSRTTMSSGSSSNATSANPVLKPNHHHKKSDSNNADDFHRSVSVPKFGQWDEKDPRSEEGFTVIFNKVKEEKHIAAAKFPPVPLHTTNNYQPSREKETRKQETPNSLFRIILKSTMGRISSAVEIPYRRRLNGGYSPDSRNYPWRNRSCSCSPSPIHRGGPSRNRRFSRSRSPTGNGHNRYRRSSPDYSYPSIKGTRNSSERRNYSYDNRKTSHLDRDNRNEQHVESDSDEELKGLPYEEYHMLKHQKLRKSLKNCIWNCTPSPPRGPDENSDADADPEEDFGGEDEKHSKVLKAEVKKPRERVNLNRMFLHLNPMILGRGRVENLSPGRKAGDLHRYLRVEANPHQNVDEQAGNWSWKEGETKEARSALLEKGKGEISATAKRFNLRIKWQPRTKAAPMSAQRGGES</sequence>
<feature type="domain" description="RIN4 pathogenic type III effector avirulence factor Avr cleavage site" evidence="2">
    <location>
        <begin position="81"/>
        <end position="113"/>
    </location>
</feature>
<proteinExistence type="predicted"/>
<feature type="region of interest" description="Disordered" evidence="1">
    <location>
        <begin position="123"/>
        <end position="147"/>
    </location>
</feature>
<comment type="caution">
    <text evidence="3">The sequence shown here is derived from an EMBL/GenBank/DDBJ whole genome shotgun (WGS) entry which is preliminary data.</text>
</comment>
<dbReference type="Pfam" id="PF05627">
    <property type="entry name" value="AvrRpt-cleavage"/>
    <property type="match status" value="1"/>
</dbReference>
<feature type="compositionally biased region" description="Basic and acidic residues" evidence="1">
    <location>
        <begin position="240"/>
        <end position="273"/>
    </location>
</feature>
<evidence type="ECO:0000313" key="3">
    <source>
        <dbReference type="EMBL" id="KAG6419013.1"/>
    </source>
</evidence>
<dbReference type="AlphaFoldDB" id="A0A8X8XW25"/>
<organism evidence="3">
    <name type="scientific">Salvia splendens</name>
    <name type="common">Scarlet sage</name>
    <dbReference type="NCBI Taxonomy" id="180675"/>
    <lineage>
        <taxon>Eukaryota</taxon>
        <taxon>Viridiplantae</taxon>
        <taxon>Streptophyta</taxon>
        <taxon>Embryophyta</taxon>
        <taxon>Tracheophyta</taxon>
        <taxon>Spermatophyta</taxon>
        <taxon>Magnoliopsida</taxon>
        <taxon>eudicotyledons</taxon>
        <taxon>Gunneridae</taxon>
        <taxon>Pentapetalae</taxon>
        <taxon>asterids</taxon>
        <taxon>lamiids</taxon>
        <taxon>Lamiales</taxon>
        <taxon>Lamiaceae</taxon>
        <taxon>Nepetoideae</taxon>
        <taxon>Mentheae</taxon>
        <taxon>Salviinae</taxon>
        <taxon>Salvia</taxon>
        <taxon>Salvia subgen. Calosphace</taxon>
        <taxon>core Calosphace</taxon>
    </lineage>
</organism>
<dbReference type="PANTHER" id="PTHR33159">
    <property type="entry name" value="RPM1-INTERACTING PROTEIN 4 (RIN4) FAMILY PROTEIN"/>
    <property type="match status" value="1"/>
</dbReference>
<dbReference type="PANTHER" id="PTHR33159:SF49">
    <property type="entry name" value="RPM1-INTERACTING PROTEIN 4"/>
    <property type="match status" value="1"/>
</dbReference>
<gene>
    <name evidence="3" type="ORF">SASPL_121221</name>
</gene>
<feature type="region of interest" description="Disordered" evidence="1">
    <location>
        <begin position="22"/>
        <end position="81"/>
    </location>
</feature>
<name>A0A8X8XW25_SALSN</name>